<evidence type="ECO:0000256" key="8">
    <source>
        <dbReference type="SAM" id="MobiDB-lite"/>
    </source>
</evidence>
<evidence type="ECO:0000259" key="9">
    <source>
        <dbReference type="Pfam" id="PF01416"/>
    </source>
</evidence>
<feature type="domain" description="Pseudouridine synthase I TruA alpha/beta" evidence="9">
    <location>
        <begin position="143"/>
        <end position="244"/>
    </location>
</feature>
<comment type="similarity">
    <text evidence="1 4 7">Belongs to the tRNA pseudouridine synthase TruA family.</text>
</comment>
<dbReference type="Pfam" id="PF01416">
    <property type="entry name" value="PseudoU_synth_1"/>
    <property type="match status" value="2"/>
</dbReference>
<evidence type="ECO:0000256" key="3">
    <source>
        <dbReference type="ARBA" id="ARBA00023235"/>
    </source>
</evidence>
<sequence length="248" mass="28385">MNYYKLTVAYDGTNYCGWQVQKNDKTIQGIMMKAAKTLFGEEVTLTGASRTDSGVHANGQVVLMASHKDMETYKIPLALNMHLPRDIVVTKAEEVDETFHPRYIPHQKTYIYSVYNGPHHLPKDQRYSMHYRYNLKLEPMEEAAKYFIGTHDFESYSSIKKSIDQTIRTIHELKITKEGSMYRFKIVGNGFLYNMVRIMVGTLLEVGNGRRKPESIREGLEKKSRKAAGKTAPAKGLTLECIDYLQGD</sequence>
<reference evidence="10 11" key="1">
    <citation type="submission" date="2018-09" db="EMBL/GenBank/DDBJ databases">
        <authorList>
            <person name="Postec A."/>
        </authorList>
    </citation>
    <scope>NUCLEOTIDE SEQUENCE [LARGE SCALE GENOMIC DNA]</scope>
    <source>
        <strain evidence="10">70B-A</strain>
    </source>
</reference>
<dbReference type="GO" id="GO:0003723">
    <property type="term" value="F:RNA binding"/>
    <property type="evidence" value="ECO:0007669"/>
    <property type="project" value="InterPro"/>
</dbReference>
<evidence type="ECO:0000256" key="2">
    <source>
        <dbReference type="ARBA" id="ARBA00022694"/>
    </source>
</evidence>
<gene>
    <name evidence="4 10" type="primary">truA</name>
    <name evidence="10" type="ORF">PATL70BA_2705</name>
</gene>
<dbReference type="OrthoDB" id="9811823at2"/>
<keyword evidence="11" id="KW-1185">Reference proteome</keyword>
<evidence type="ECO:0000256" key="6">
    <source>
        <dbReference type="PIRSR" id="PIRSR001430-2"/>
    </source>
</evidence>
<comment type="subunit">
    <text evidence="4">Homodimer.</text>
</comment>
<dbReference type="KEGG" id="cbar:PATL70BA_2705"/>
<comment type="function">
    <text evidence="4">Formation of pseudouridine at positions 38, 39 and 40 in the anticodon stem and loop of transfer RNAs.</text>
</comment>
<dbReference type="InterPro" id="IPR020095">
    <property type="entry name" value="PsdUridine_synth_TruA_C"/>
</dbReference>
<protein>
    <recommendedName>
        <fullName evidence="4">tRNA pseudouridine synthase A</fullName>
        <ecNumber evidence="4">5.4.99.12</ecNumber>
    </recommendedName>
    <alternativeName>
        <fullName evidence="4">tRNA pseudouridine(38-40) synthase</fullName>
    </alternativeName>
    <alternativeName>
        <fullName evidence="4">tRNA pseudouridylate synthase I</fullName>
    </alternativeName>
    <alternativeName>
        <fullName evidence="4">tRNA-uridine isomerase I</fullName>
    </alternativeName>
</protein>
<dbReference type="SUPFAM" id="SSF55120">
    <property type="entry name" value="Pseudouridine synthase"/>
    <property type="match status" value="1"/>
</dbReference>
<dbReference type="Gene3D" id="3.30.70.660">
    <property type="entry name" value="Pseudouridine synthase I, catalytic domain, C-terminal subdomain"/>
    <property type="match status" value="1"/>
</dbReference>
<dbReference type="RefSeq" id="WP_125137722.1">
    <property type="nucleotide sequence ID" value="NZ_LR130778.1"/>
</dbReference>
<dbReference type="EC" id="5.4.99.12" evidence="4"/>
<dbReference type="EMBL" id="LR130778">
    <property type="protein sequence ID" value="VDN48608.1"/>
    <property type="molecule type" value="Genomic_DNA"/>
</dbReference>
<dbReference type="NCBIfam" id="TIGR00071">
    <property type="entry name" value="hisT_truA"/>
    <property type="match status" value="1"/>
</dbReference>
<dbReference type="InterPro" id="IPR020097">
    <property type="entry name" value="PsdUridine_synth_TruA_a/b_dom"/>
</dbReference>
<dbReference type="GO" id="GO:0160147">
    <property type="term" value="F:tRNA pseudouridine(38-40) synthase activity"/>
    <property type="evidence" value="ECO:0007669"/>
    <property type="project" value="UniProtKB-EC"/>
</dbReference>
<dbReference type="CDD" id="cd02570">
    <property type="entry name" value="PseudoU_synth_EcTruA"/>
    <property type="match status" value="1"/>
</dbReference>
<dbReference type="Gene3D" id="3.30.70.580">
    <property type="entry name" value="Pseudouridine synthase I, catalytic domain, N-terminal subdomain"/>
    <property type="match status" value="1"/>
</dbReference>
<dbReference type="InterPro" id="IPR020094">
    <property type="entry name" value="TruA/RsuA/RluB/E/F_N"/>
</dbReference>
<dbReference type="AlphaFoldDB" id="A0A3P7PI56"/>
<evidence type="ECO:0000256" key="4">
    <source>
        <dbReference type="HAMAP-Rule" id="MF_00171"/>
    </source>
</evidence>
<accession>A0A3P7PI56</accession>
<feature type="region of interest" description="Disordered" evidence="8">
    <location>
        <begin position="211"/>
        <end position="231"/>
    </location>
</feature>
<dbReference type="Proteomes" id="UP000279029">
    <property type="component" value="Chromosome"/>
</dbReference>
<dbReference type="HAMAP" id="MF_00171">
    <property type="entry name" value="TruA"/>
    <property type="match status" value="1"/>
</dbReference>
<evidence type="ECO:0000313" key="11">
    <source>
        <dbReference type="Proteomes" id="UP000279029"/>
    </source>
</evidence>
<feature type="active site" description="Nucleophile" evidence="4 5">
    <location>
        <position position="52"/>
    </location>
</feature>
<dbReference type="PANTHER" id="PTHR11142">
    <property type="entry name" value="PSEUDOURIDYLATE SYNTHASE"/>
    <property type="match status" value="1"/>
</dbReference>
<organism evidence="10 11">
    <name type="scientific">Petrocella atlantisensis</name>
    <dbReference type="NCBI Taxonomy" id="2173034"/>
    <lineage>
        <taxon>Bacteria</taxon>
        <taxon>Bacillati</taxon>
        <taxon>Bacillota</taxon>
        <taxon>Clostridia</taxon>
        <taxon>Lachnospirales</taxon>
        <taxon>Vallitaleaceae</taxon>
        <taxon>Petrocella</taxon>
    </lineage>
</organism>
<dbReference type="PIRSF" id="PIRSF001430">
    <property type="entry name" value="tRNA_psdUrid_synth"/>
    <property type="match status" value="1"/>
</dbReference>
<dbReference type="GO" id="GO:0031119">
    <property type="term" value="P:tRNA pseudouridine synthesis"/>
    <property type="evidence" value="ECO:0007669"/>
    <property type="project" value="UniProtKB-UniRule"/>
</dbReference>
<comment type="catalytic activity">
    <reaction evidence="4 7">
        <text>uridine(38/39/40) in tRNA = pseudouridine(38/39/40) in tRNA</text>
        <dbReference type="Rhea" id="RHEA:22376"/>
        <dbReference type="Rhea" id="RHEA-COMP:10085"/>
        <dbReference type="Rhea" id="RHEA-COMP:10087"/>
        <dbReference type="ChEBI" id="CHEBI:65314"/>
        <dbReference type="ChEBI" id="CHEBI:65315"/>
        <dbReference type="EC" id="5.4.99.12"/>
    </reaction>
</comment>
<dbReference type="FunFam" id="3.30.70.580:FF:000001">
    <property type="entry name" value="tRNA pseudouridine synthase A"/>
    <property type="match status" value="1"/>
</dbReference>
<evidence type="ECO:0000256" key="1">
    <source>
        <dbReference type="ARBA" id="ARBA00009375"/>
    </source>
</evidence>
<dbReference type="PANTHER" id="PTHR11142:SF0">
    <property type="entry name" value="TRNA PSEUDOURIDINE SYNTHASE-LIKE 1"/>
    <property type="match status" value="1"/>
</dbReference>
<evidence type="ECO:0000256" key="5">
    <source>
        <dbReference type="PIRSR" id="PIRSR001430-1"/>
    </source>
</evidence>
<evidence type="ECO:0000313" key="10">
    <source>
        <dbReference type="EMBL" id="VDN48608.1"/>
    </source>
</evidence>
<dbReference type="InterPro" id="IPR001406">
    <property type="entry name" value="PsdUridine_synth_TruA"/>
</dbReference>
<feature type="domain" description="Pseudouridine synthase I TruA alpha/beta" evidence="9">
    <location>
        <begin position="8"/>
        <end position="103"/>
    </location>
</feature>
<evidence type="ECO:0000256" key="7">
    <source>
        <dbReference type="RuleBase" id="RU003792"/>
    </source>
</evidence>
<keyword evidence="2 4" id="KW-0819">tRNA processing</keyword>
<comment type="caution">
    <text evidence="4">Lacks conserved residue(s) required for the propagation of feature annotation.</text>
</comment>
<feature type="binding site" evidence="4 6">
    <location>
        <position position="110"/>
    </location>
    <ligand>
        <name>substrate</name>
    </ligand>
</feature>
<feature type="compositionally biased region" description="Basic and acidic residues" evidence="8">
    <location>
        <begin position="211"/>
        <end position="222"/>
    </location>
</feature>
<keyword evidence="3 4" id="KW-0413">Isomerase</keyword>
<name>A0A3P7PI56_9FIRM</name>
<proteinExistence type="inferred from homology"/>
<dbReference type="InterPro" id="IPR020103">
    <property type="entry name" value="PsdUridine_synth_cat_dom_sf"/>
</dbReference>